<evidence type="ECO:0000313" key="6">
    <source>
        <dbReference type="Proteomes" id="UP001199916"/>
    </source>
</evidence>
<dbReference type="InterPro" id="IPR000620">
    <property type="entry name" value="EamA_dom"/>
</dbReference>
<comment type="caution">
    <text evidence="5">The sequence shown here is derived from an EMBL/GenBank/DDBJ whole genome shotgun (WGS) entry which is preliminary data.</text>
</comment>
<dbReference type="RefSeq" id="WP_233697275.1">
    <property type="nucleotide sequence ID" value="NZ_JAJNBZ010000011.1"/>
</dbReference>
<evidence type="ECO:0000256" key="2">
    <source>
        <dbReference type="ARBA" id="ARBA00007362"/>
    </source>
</evidence>
<dbReference type="Proteomes" id="UP001199916">
    <property type="component" value="Unassembled WGS sequence"/>
</dbReference>
<comment type="similarity">
    <text evidence="2">Belongs to the EamA transporter family.</text>
</comment>
<protein>
    <submittedName>
        <fullName evidence="5">EamA family transporter</fullName>
    </submittedName>
</protein>
<feature type="domain" description="EamA" evidence="4">
    <location>
        <begin position="11"/>
        <end position="104"/>
    </location>
</feature>
<gene>
    <name evidence="5" type="ORF">LQV63_14780</name>
</gene>
<keyword evidence="3" id="KW-0472">Membrane</keyword>
<proteinExistence type="inferred from homology"/>
<reference evidence="5 6" key="1">
    <citation type="submission" date="2021-11" db="EMBL/GenBank/DDBJ databases">
        <title>Draft genome sequence of Paenibacillus profundus YoMME, a new Gram-positive bacteria with exoelectrogenic properties.</title>
        <authorList>
            <person name="Hubenova Y."/>
            <person name="Hubenova E."/>
            <person name="Manasiev Y."/>
            <person name="Peykov S."/>
            <person name="Mitov M."/>
        </authorList>
    </citation>
    <scope>NUCLEOTIDE SEQUENCE [LARGE SCALE GENOMIC DNA]</scope>
    <source>
        <strain evidence="5 6">YoMME</strain>
    </source>
</reference>
<evidence type="ECO:0000313" key="5">
    <source>
        <dbReference type="EMBL" id="MCE5170578.1"/>
    </source>
</evidence>
<sequence>MRSEWLWGLLVLMTLFGSAGSACFKMFSLRKKKWILLIGFLLYGIGALLNIYLLRFLPYTVVLPANALTYIWTMYLAKALFKETIGIYKMAGIAFIFAGLLLLVW</sequence>
<evidence type="ECO:0000256" key="3">
    <source>
        <dbReference type="SAM" id="Phobius"/>
    </source>
</evidence>
<dbReference type="PROSITE" id="PS51257">
    <property type="entry name" value="PROKAR_LIPOPROTEIN"/>
    <property type="match status" value="1"/>
</dbReference>
<dbReference type="SUPFAM" id="SSF103481">
    <property type="entry name" value="Multidrug resistance efflux transporter EmrE"/>
    <property type="match status" value="1"/>
</dbReference>
<organism evidence="5 6">
    <name type="scientific">Paenibacillus profundus</name>
    <dbReference type="NCBI Taxonomy" id="1173085"/>
    <lineage>
        <taxon>Bacteria</taxon>
        <taxon>Bacillati</taxon>
        <taxon>Bacillota</taxon>
        <taxon>Bacilli</taxon>
        <taxon>Bacillales</taxon>
        <taxon>Paenibacillaceae</taxon>
        <taxon>Paenibacillus</taxon>
    </lineage>
</organism>
<keyword evidence="3" id="KW-1133">Transmembrane helix</keyword>
<evidence type="ECO:0000256" key="1">
    <source>
        <dbReference type="ARBA" id="ARBA00004127"/>
    </source>
</evidence>
<dbReference type="EMBL" id="JAJNBZ010000011">
    <property type="protein sequence ID" value="MCE5170578.1"/>
    <property type="molecule type" value="Genomic_DNA"/>
</dbReference>
<keyword evidence="6" id="KW-1185">Reference proteome</keyword>
<name>A0ABS8YEZ9_9BACL</name>
<comment type="subcellular location">
    <subcellularLocation>
        <location evidence="1">Endomembrane system</location>
        <topology evidence="1">Multi-pass membrane protein</topology>
    </subcellularLocation>
</comment>
<dbReference type="Gene3D" id="1.10.3730.20">
    <property type="match status" value="1"/>
</dbReference>
<feature type="transmembrane region" description="Helical" evidence="3">
    <location>
        <begin position="86"/>
        <end position="104"/>
    </location>
</feature>
<accession>A0ABS8YEZ9</accession>
<dbReference type="Pfam" id="PF00892">
    <property type="entry name" value="EamA"/>
    <property type="match status" value="1"/>
</dbReference>
<feature type="transmembrane region" description="Helical" evidence="3">
    <location>
        <begin position="34"/>
        <end position="53"/>
    </location>
</feature>
<feature type="transmembrane region" description="Helical" evidence="3">
    <location>
        <begin position="6"/>
        <end position="27"/>
    </location>
</feature>
<keyword evidence="3" id="KW-0812">Transmembrane</keyword>
<evidence type="ECO:0000259" key="4">
    <source>
        <dbReference type="Pfam" id="PF00892"/>
    </source>
</evidence>
<dbReference type="InterPro" id="IPR037185">
    <property type="entry name" value="EmrE-like"/>
</dbReference>